<name>A0A4D6NBH2_VIGUN</name>
<protein>
    <submittedName>
        <fullName evidence="2">Uncharacterized protein</fullName>
    </submittedName>
</protein>
<feature type="compositionally biased region" description="Low complexity" evidence="1">
    <location>
        <begin position="128"/>
        <end position="161"/>
    </location>
</feature>
<gene>
    <name evidence="2" type="ORF">DEO72_LG10g2416</name>
</gene>
<dbReference type="AlphaFoldDB" id="A0A4D6NBH2"/>
<dbReference type="Proteomes" id="UP000501690">
    <property type="component" value="Linkage Group LG10"/>
</dbReference>
<feature type="region of interest" description="Disordered" evidence="1">
    <location>
        <begin position="1"/>
        <end position="162"/>
    </location>
</feature>
<feature type="compositionally biased region" description="Acidic residues" evidence="1">
    <location>
        <begin position="32"/>
        <end position="97"/>
    </location>
</feature>
<organism evidence="2 3">
    <name type="scientific">Vigna unguiculata</name>
    <name type="common">Cowpea</name>
    <dbReference type="NCBI Taxonomy" id="3917"/>
    <lineage>
        <taxon>Eukaryota</taxon>
        <taxon>Viridiplantae</taxon>
        <taxon>Streptophyta</taxon>
        <taxon>Embryophyta</taxon>
        <taxon>Tracheophyta</taxon>
        <taxon>Spermatophyta</taxon>
        <taxon>Magnoliopsida</taxon>
        <taxon>eudicotyledons</taxon>
        <taxon>Gunneridae</taxon>
        <taxon>Pentapetalae</taxon>
        <taxon>rosids</taxon>
        <taxon>fabids</taxon>
        <taxon>Fabales</taxon>
        <taxon>Fabaceae</taxon>
        <taxon>Papilionoideae</taxon>
        <taxon>50 kb inversion clade</taxon>
        <taxon>NPAAA clade</taxon>
        <taxon>indigoferoid/millettioid clade</taxon>
        <taxon>Phaseoleae</taxon>
        <taxon>Vigna</taxon>
    </lineage>
</organism>
<feature type="compositionally biased region" description="Polar residues" evidence="1">
    <location>
        <begin position="117"/>
        <end position="127"/>
    </location>
</feature>
<evidence type="ECO:0000256" key="1">
    <source>
        <dbReference type="SAM" id="MobiDB-lite"/>
    </source>
</evidence>
<dbReference type="EMBL" id="CP039354">
    <property type="protein sequence ID" value="QCE11183.1"/>
    <property type="molecule type" value="Genomic_DNA"/>
</dbReference>
<accession>A0A4D6NBH2</accession>
<keyword evidence="3" id="KW-1185">Reference proteome</keyword>
<feature type="region of interest" description="Disordered" evidence="1">
    <location>
        <begin position="201"/>
        <end position="222"/>
    </location>
</feature>
<sequence>MLDNPDGSGLPNYTTGLSDDPNGPDDQHGPDDLDEPNDLDEPDNPDGAEYPDESEYPDEFDDPDGLDDLDVLDNPDVLDDSDGPDDSDEPNDLDTFDDPNRLDDLDGPNNPDEPFQTVRSSFSSDSLGPSTSSYMFGSSGPSESSGSFGSSGPSVWSGSSGCRARPGHWARLDCRASLGRQTCLDRRVRPDHWAHLDSLPRPSRWARPGRRTHSDENQTEESVVSESLRLIGGESREVIVNKKPPGGLGIAATRLIMCWNWMEITKTRGWELLGCEGAGKILGNSQKAMHLLAAIVATTLGVGTSAPGGEASPARRGLQRGCFQRRYAPRGTCPPLGDFAAPALGCWILPT</sequence>
<reference evidence="2 3" key="1">
    <citation type="submission" date="2019-04" db="EMBL/GenBank/DDBJ databases">
        <title>An improved genome assembly and genetic linkage map for asparagus bean, Vigna unguiculata ssp. sesquipedialis.</title>
        <authorList>
            <person name="Xia Q."/>
            <person name="Zhang R."/>
            <person name="Dong Y."/>
        </authorList>
    </citation>
    <scope>NUCLEOTIDE SEQUENCE [LARGE SCALE GENOMIC DNA]</scope>
    <source>
        <tissue evidence="2">Leaf</tissue>
    </source>
</reference>
<evidence type="ECO:0000313" key="3">
    <source>
        <dbReference type="Proteomes" id="UP000501690"/>
    </source>
</evidence>
<proteinExistence type="predicted"/>
<evidence type="ECO:0000313" key="2">
    <source>
        <dbReference type="EMBL" id="QCE11183.1"/>
    </source>
</evidence>